<reference evidence="2" key="1">
    <citation type="journal article" date="2022" name="Mol. Ecol. Resour.">
        <title>The genomes of chicory, endive, great burdock and yacon provide insights into Asteraceae palaeo-polyploidization history and plant inulin production.</title>
        <authorList>
            <person name="Fan W."/>
            <person name="Wang S."/>
            <person name="Wang H."/>
            <person name="Wang A."/>
            <person name="Jiang F."/>
            <person name="Liu H."/>
            <person name="Zhao H."/>
            <person name="Xu D."/>
            <person name="Zhang Y."/>
        </authorList>
    </citation>
    <scope>NUCLEOTIDE SEQUENCE [LARGE SCALE GENOMIC DNA]</scope>
    <source>
        <strain evidence="2">cv. Niubang</strain>
    </source>
</reference>
<dbReference type="EMBL" id="CM042049">
    <property type="protein sequence ID" value="KAI3747778.1"/>
    <property type="molecule type" value="Genomic_DNA"/>
</dbReference>
<evidence type="ECO:0000313" key="2">
    <source>
        <dbReference type="Proteomes" id="UP001055879"/>
    </source>
</evidence>
<dbReference type="Proteomes" id="UP001055879">
    <property type="component" value="Linkage Group LG03"/>
</dbReference>
<name>A0ACB9DMT0_ARCLA</name>
<sequence>MGIIRQLSFCSSLIFMQPTFLVFIFILHPHCKFVSLWETFFLDKRDGKILFQQKAKITKGSKNFIMRIVTP</sequence>
<comment type="caution">
    <text evidence="1">The sequence shown here is derived from an EMBL/GenBank/DDBJ whole genome shotgun (WGS) entry which is preliminary data.</text>
</comment>
<organism evidence="1 2">
    <name type="scientific">Arctium lappa</name>
    <name type="common">Greater burdock</name>
    <name type="synonym">Lappa major</name>
    <dbReference type="NCBI Taxonomy" id="4217"/>
    <lineage>
        <taxon>Eukaryota</taxon>
        <taxon>Viridiplantae</taxon>
        <taxon>Streptophyta</taxon>
        <taxon>Embryophyta</taxon>
        <taxon>Tracheophyta</taxon>
        <taxon>Spermatophyta</taxon>
        <taxon>Magnoliopsida</taxon>
        <taxon>eudicotyledons</taxon>
        <taxon>Gunneridae</taxon>
        <taxon>Pentapetalae</taxon>
        <taxon>asterids</taxon>
        <taxon>campanulids</taxon>
        <taxon>Asterales</taxon>
        <taxon>Asteraceae</taxon>
        <taxon>Carduoideae</taxon>
        <taxon>Cardueae</taxon>
        <taxon>Arctiinae</taxon>
        <taxon>Arctium</taxon>
    </lineage>
</organism>
<keyword evidence="2" id="KW-1185">Reference proteome</keyword>
<accession>A0ACB9DMT0</accession>
<protein>
    <submittedName>
        <fullName evidence="1">Uncharacterized protein</fullName>
    </submittedName>
</protein>
<proteinExistence type="predicted"/>
<gene>
    <name evidence="1" type="ORF">L6452_10426</name>
</gene>
<evidence type="ECO:0000313" key="1">
    <source>
        <dbReference type="EMBL" id="KAI3747778.1"/>
    </source>
</evidence>
<reference evidence="1 2" key="2">
    <citation type="journal article" date="2022" name="Mol. Ecol. Resour.">
        <title>The genomes of chicory, endive, great burdock and yacon provide insights into Asteraceae paleo-polyploidization history and plant inulin production.</title>
        <authorList>
            <person name="Fan W."/>
            <person name="Wang S."/>
            <person name="Wang H."/>
            <person name="Wang A."/>
            <person name="Jiang F."/>
            <person name="Liu H."/>
            <person name="Zhao H."/>
            <person name="Xu D."/>
            <person name="Zhang Y."/>
        </authorList>
    </citation>
    <scope>NUCLEOTIDE SEQUENCE [LARGE SCALE GENOMIC DNA]</scope>
    <source>
        <strain evidence="2">cv. Niubang</strain>
    </source>
</reference>